<evidence type="ECO:0000313" key="2">
    <source>
        <dbReference type="EMBL" id="MBX52785.1"/>
    </source>
</evidence>
<organism evidence="2">
    <name type="scientific">Rhizophora mucronata</name>
    <name type="common">Asiatic mangrove</name>
    <dbReference type="NCBI Taxonomy" id="61149"/>
    <lineage>
        <taxon>Eukaryota</taxon>
        <taxon>Viridiplantae</taxon>
        <taxon>Streptophyta</taxon>
        <taxon>Embryophyta</taxon>
        <taxon>Tracheophyta</taxon>
        <taxon>Spermatophyta</taxon>
        <taxon>Magnoliopsida</taxon>
        <taxon>eudicotyledons</taxon>
        <taxon>Gunneridae</taxon>
        <taxon>Pentapetalae</taxon>
        <taxon>rosids</taxon>
        <taxon>fabids</taxon>
        <taxon>Malpighiales</taxon>
        <taxon>Rhizophoraceae</taxon>
        <taxon>Rhizophora</taxon>
    </lineage>
</organism>
<name>A0A2P2PDJ1_RHIMU</name>
<keyword evidence="1" id="KW-1133">Transmembrane helix</keyword>
<accession>A0A2P2PDJ1</accession>
<dbReference type="AlphaFoldDB" id="A0A2P2PDJ1"/>
<dbReference type="EMBL" id="GGEC01072301">
    <property type="protein sequence ID" value="MBX52785.1"/>
    <property type="molecule type" value="Transcribed_RNA"/>
</dbReference>
<sequence>MGLKSHLQISFYTITLFFFSYFSWSSPRS</sequence>
<evidence type="ECO:0000256" key="1">
    <source>
        <dbReference type="SAM" id="Phobius"/>
    </source>
</evidence>
<feature type="transmembrane region" description="Helical" evidence="1">
    <location>
        <begin position="6"/>
        <end position="24"/>
    </location>
</feature>
<keyword evidence="1" id="KW-0472">Membrane</keyword>
<protein>
    <submittedName>
        <fullName evidence="2">Uncharacterized protein</fullName>
    </submittedName>
</protein>
<proteinExistence type="predicted"/>
<reference evidence="2" key="1">
    <citation type="submission" date="2018-02" db="EMBL/GenBank/DDBJ databases">
        <title>Rhizophora mucronata_Transcriptome.</title>
        <authorList>
            <person name="Meera S.P."/>
            <person name="Sreeshan A."/>
            <person name="Augustine A."/>
        </authorList>
    </citation>
    <scope>NUCLEOTIDE SEQUENCE</scope>
    <source>
        <tissue evidence="2">Leaf</tissue>
    </source>
</reference>
<keyword evidence="1" id="KW-0812">Transmembrane</keyword>